<dbReference type="Gene3D" id="3.40.50.300">
    <property type="entry name" value="P-loop containing nucleotide triphosphate hydrolases"/>
    <property type="match status" value="1"/>
</dbReference>
<organism evidence="2 3">
    <name type="scientific">Agrobacterium burrii</name>
    <dbReference type="NCBI Taxonomy" id="2815339"/>
    <lineage>
        <taxon>Bacteria</taxon>
        <taxon>Pseudomonadati</taxon>
        <taxon>Pseudomonadota</taxon>
        <taxon>Alphaproteobacteria</taxon>
        <taxon>Hyphomicrobiales</taxon>
        <taxon>Rhizobiaceae</taxon>
        <taxon>Rhizobium/Agrobacterium group</taxon>
        <taxon>Agrobacterium</taxon>
        <taxon>Agrobacterium tumefaciens complex</taxon>
    </lineage>
</organism>
<proteinExistence type="predicted"/>
<dbReference type="SUPFAM" id="SSF52540">
    <property type="entry name" value="P-loop containing nucleoside triphosphate hydrolases"/>
    <property type="match status" value="1"/>
</dbReference>
<gene>
    <name evidence="2" type="ORF">JZX89_28220</name>
</gene>
<dbReference type="RefSeq" id="WP_207136109.1">
    <property type="nucleotide sequence ID" value="NZ_JAFLNA010000024.1"/>
</dbReference>
<keyword evidence="2" id="KW-0067">ATP-binding</keyword>
<evidence type="ECO:0000313" key="2">
    <source>
        <dbReference type="EMBL" id="MBO0134633.1"/>
    </source>
</evidence>
<dbReference type="InterPro" id="IPR041685">
    <property type="entry name" value="AAA_GajA/Old/RecF-like"/>
</dbReference>
<name>A0ABS3ERI4_9HYPH</name>
<accession>A0ABS3ERI4</accession>
<dbReference type="PANTHER" id="PTHR43581">
    <property type="entry name" value="ATP/GTP PHOSPHATASE"/>
    <property type="match status" value="1"/>
</dbReference>
<dbReference type="Proteomes" id="UP000664699">
    <property type="component" value="Unassembled WGS sequence"/>
</dbReference>
<evidence type="ECO:0000259" key="1">
    <source>
        <dbReference type="Pfam" id="PF13175"/>
    </source>
</evidence>
<dbReference type="GO" id="GO:0005524">
    <property type="term" value="F:ATP binding"/>
    <property type="evidence" value="ECO:0007669"/>
    <property type="project" value="UniProtKB-KW"/>
</dbReference>
<dbReference type="Pfam" id="PF13175">
    <property type="entry name" value="AAA_15"/>
    <property type="match status" value="1"/>
</dbReference>
<dbReference type="EMBL" id="JAFLNA010000024">
    <property type="protein sequence ID" value="MBO0134633.1"/>
    <property type="molecule type" value="Genomic_DNA"/>
</dbReference>
<protein>
    <submittedName>
        <fullName evidence="2">ATP-binding protein</fullName>
    </submittedName>
</protein>
<feature type="domain" description="Endonuclease GajA/Old nuclease/RecF-like AAA" evidence="1">
    <location>
        <begin position="410"/>
        <end position="475"/>
    </location>
</feature>
<dbReference type="PANTHER" id="PTHR43581:SF4">
    <property type="entry name" value="ATP_GTP PHOSPHATASE"/>
    <property type="match status" value="1"/>
</dbReference>
<evidence type="ECO:0000313" key="3">
    <source>
        <dbReference type="Proteomes" id="UP000664699"/>
    </source>
</evidence>
<keyword evidence="3" id="KW-1185">Reference proteome</keyword>
<keyword evidence="2" id="KW-0547">Nucleotide-binding</keyword>
<dbReference type="InterPro" id="IPR027417">
    <property type="entry name" value="P-loop_NTPase"/>
</dbReference>
<comment type="caution">
    <text evidence="2">The sequence shown here is derived from an EMBL/GenBank/DDBJ whole genome shotgun (WGS) entry which is preliminary data.</text>
</comment>
<sequence length="567" mass="64184">MIKVFFRSRQNHKKLDELGPDEYRIELRSNTWDDYQFKTTFNVELHGHGFQREFDQVKILFDKDKISAKYLVELIDGGWDGYFPLQGGNYISNPTQVTFYEEMISVVGIEDAAEVARVLGDASYHIMLLEDEAALHLSKIDGFRTSLQRERSEQIAFAQGWKAFREIAISIEDIEFEFLDRENTAHAVTLRYSEENSVLPRDINLLIGPNGAGKSEFLRQMVEDWLESPISSKKGFSGPPGFTRLIAVSYSPFERLRIDIAELDRIDLDAYTYFGLRGRTSPGPPRENLSLEHAKQASVSSLISCIADDRRFGAIKAWSQKIKILNSVLGHAIDFDFLAMEVPSSMIGGAFLTEEALYPVDPMVRDEKGKKLLVRIDEETSPVLSTVALEKHVRRAEGVTFFKDGVPVSMSSGQRLFSYIVINILGAIRRNSLIIIDEPELFLHPSLEVSLISMLKAILDNYSCKALIATHSALITREVPRDCVHVFHWAEDGLQIHHPPFQTFGADVQRISSYVFRDNATPKPFERWIATKSKEMGGKDQLLAALSPHDLNEELTIELMAGGEQFE</sequence>
<reference evidence="2 3" key="1">
    <citation type="submission" date="2021-03" db="EMBL/GenBank/DDBJ databases">
        <title>Whole genome sequence of Agrobacterium sp. strain Rnr.</title>
        <authorList>
            <person name="Mafakheri H."/>
            <person name="Taghavi S.M."/>
            <person name="Nemanja K."/>
            <person name="Osdaghi E."/>
        </authorList>
    </citation>
    <scope>NUCLEOTIDE SEQUENCE [LARGE SCALE GENOMIC DNA]</scope>
    <source>
        <strain evidence="2 3">Rnr</strain>
    </source>
</reference>
<dbReference type="InterPro" id="IPR051396">
    <property type="entry name" value="Bact_Antivir_Def_Nuclease"/>
</dbReference>